<sequence>FDRLVFSNNFFGFEWVKTEKTEFDFTIASPDLQMFLVAINSLALALILCLSILLSLVLNILFYYIEPDGQNALTADLILKQGLASQVNSKAVHVHATLNDYDDDYDGDETATENNIYHILRRPKYDIMDTLSNIDNNGNSQPELLYEMWRKIFGYLSHANLQQVKLVCKDWNELAHAPELKRKSKLIIRKSNLRNIVDIMYKRRKYFFDCLTYESVEVRIQPYDYLLHDSSTYESLVLLSEAYNSLVYEENHDEAYDLLLLLQVFSNLGAHILKLKVYNNRIVSVIQDCLPTLKELDLSCAEEDKRLQRRVDVNKFQNLESFFLPFYDHSVLHEEFLCMAETPFKRLKKLSIMLQEHTLDRSLSFLKAHAFSLRWLELGIGYWQCTSHDMMKLQEVFTKFSKLEALYIKAYNSRYSDTVKFVLTNLSQTNRLKTLYLSLETIEDTLLQLVAQKWSSSLECLRCFGCLEGNLKSKLSPFNGRLRHLELLSYNSVDLLDAIAPEMDTMLTGLRLGSFLFTPNKFFDLIKYLPNLTALNLASCVYHDDMGYIFEHLVNLRYLFLPPCESSASIRSFCATPNITNLKKLRALSSCCCPIVVISKLSANYKFKELSKLALLHCERLRPHYDVALEQIGEYFPVLEELTSNISKFYELNESLPLFRKGFPKLCEYKQAGHRGFNRKKQCGLYVSTGIVCTALFGGIALSKKYLPLNKNSSNSPGSSKYIQSIYLYLVFRFKRKLTFVGLSYWHTDDRKPEWHRQYITSSTKKAINLWKQLTKSYWRAHHIVVVK</sequence>
<dbReference type="VEuPathDB" id="VectorBase:GPPI036704"/>
<keyword evidence="1" id="KW-0472">Membrane</keyword>
<reference evidence="4" key="1">
    <citation type="submission" date="2015-01" db="EMBL/GenBank/DDBJ databases">
        <authorList>
            <person name="Aksoy S."/>
            <person name="Warren W."/>
            <person name="Wilson R.K."/>
        </authorList>
    </citation>
    <scope>NUCLEOTIDE SEQUENCE [LARGE SCALE GENOMIC DNA]</scope>
    <source>
        <strain evidence="4">IAEA</strain>
    </source>
</reference>
<dbReference type="EMBL" id="JXJN01018166">
    <property type="status" value="NOT_ANNOTATED_CDS"/>
    <property type="molecule type" value="Genomic_DNA"/>
</dbReference>
<dbReference type="EMBL" id="JXJN01018165">
    <property type="status" value="NOT_ANNOTATED_CDS"/>
    <property type="molecule type" value="Genomic_DNA"/>
</dbReference>
<evidence type="ECO:0000259" key="2">
    <source>
        <dbReference type="Pfam" id="PF12937"/>
    </source>
</evidence>
<dbReference type="InterPro" id="IPR032675">
    <property type="entry name" value="LRR_dom_sf"/>
</dbReference>
<evidence type="ECO:0000256" key="1">
    <source>
        <dbReference type="SAM" id="Phobius"/>
    </source>
</evidence>
<reference evidence="3" key="2">
    <citation type="submission" date="2020-05" db="UniProtKB">
        <authorList>
            <consortium name="EnsemblMetazoa"/>
        </authorList>
    </citation>
    <scope>IDENTIFICATION</scope>
    <source>
        <strain evidence="3">IAEA</strain>
    </source>
</reference>
<dbReference type="SUPFAM" id="SSF81383">
    <property type="entry name" value="F-box domain"/>
    <property type="match status" value="1"/>
</dbReference>
<dbReference type="STRING" id="67801.A0A1B0BPQ3"/>
<dbReference type="Pfam" id="PF12937">
    <property type="entry name" value="F-box-like"/>
    <property type="match status" value="1"/>
</dbReference>
<dbReference type="SUPFAM" id="SSF52058">
    <property type="entry name" value="L domain-like"/>
    <property type="match status" value="1"/>
</dbReference>
<feature type="domain" description="F-box" evidence="2">
    <location>
        <begin position="147"/>
        <end position="183"/>
    </location>
</feature>
<keyword evidence="1" id="KW-1133">Transmembrane helix</keyword>
<dbReference type="Proteomes" id="UP000092460">
    <property type="component" value="Unassembled WGS sequence"/>
</dbReference>
<keyword evidence="4" id="KW-1185">Reference proteome</keyword>
<dbReference type="EnsemblMetazoa" id="GPPI036704-RA">
    <property type="protein sequence ID" value="GPPI036704-PA"/>
    <property type="gene ID" value="GPPI036704"/>
</dbReference>
<dbReference type="InterPro" id="IPR036047">
    <property type="entry name" value="F-box-like_dom_sf"/>
</dbReference>
<accession>A0A1B0BPQ3</accession>
<proteinExistence type="predicted"/>
<keyword evidence="1" id="KW-0812">Transmembrane</keyword>
<feature type="transmembrane region" description="Helical" evidence="1">
    <location>
        <begin position="42"/>
        <end position="65"/>
    </location>
</feature>
<name>A0A1B0BPQ3_9MUSC</name>
<organism evidence="3 4">
    <name type="scientific">Glossina palpalis gambiensis</name>
    <dbReference type="NCBI Taxonomy" id="67801"/>
    <lineage>
        <taxon>Eukaryota</taxon>
        <taxon>Metazoa</taxon>
        <taxon>Ecdysozoa</taxon>
        <taxon>Arthropoda</taxon>
        <taxon>Hexapoda</taxon>
        <taxon>Insecta</taxon>
        <taxon>Pterygota</taxon>
        <taxon>Neoptera</taxon>
        <taxon>Endopterygota</taxon>
        <taxon>Diptera</taxon>
        <taxon>Brachycera</taxon>
        <taxon>Muscomorpha</taxon>
        <taxon>Hippoboscoidea</taxon>
        <taxon>Glossinidae</taxon>
        <taxon>Glossina</taxon>
    </lineage>
</organism>
<dbReference type="CDD" id="cd09917">
    <property type="entry name" value="F-box_SF"/>
    <property type="match status" value="1"/>
</dbReference>
<dbReference type="EMBL" id="JXJN01018167">
    <property type="status" value="NOT_ANNOTATED_CDS"/>
    <property type="molecule type" value="Genomic_DNA"/>
</dbReference>
<dbReference type="Gene3D" id="1.20.1280.50">
    <property type="match status" value="1"/>
</dbReference>
<protein>
    <recommendedName>
        <fullName evidence="2">F-box domain-containing protein</fullName>
    </recommendedName>
</protein>
<dbReference type="Gene3D" id="3.80.10.10">
    <property type="entry name" value="Ribonuclease Inhibitor"/>
    <property type="match status" value="2"/>
</dbReference>
<dbReference type="InterPro" id="IPR001810">
    <property type="entry name" value="F-box_dom"/>
</dbReference>
<dbReference type="AlphaFoldDB" id="A0A1B0BPQ3"/>
<evidence type="ECO:0000313" key="4">
    <source>
        <dbReference type="Proteomes" id="UP000092460"/>
    </source>
</evidence>
<evidence type="ECO:0000313" key="3">
    <source>
        <dbReference type="EnsemblMetazoa" id="GPPI036704-PA"/>
    </source>
</evidence>